<dbReference type="PANTHER" id="PTHR48022">
    <property type="entry name" value="PLASTIDIC GLUCOSE TRANSPORTER 4"/>
    <property type="match status" value="1"/>
</dbReference>
<dbReference type="OrthoDB" id="8120565at2759"/>
<dbReference type="FunFam" id="1.20.1250.20:FF:000026">
    <property type="entry name" value="MFS quinate transporter QutD"/>
    <property type="match status" value="1"/>
</dbReference>
<keyword evidence="3 8" id="KW-0813">Transport</keyword>
<dbReference type="InterPro" id="IPR020846">
    <property type="entry name" value="MFS_dom"/>
</dbReference>
<feature type="domain" description="Major facilitator superfamily (MFS) profile" evidence="10">
    <location>
        <begin position="52"/>
        <end position="514"/>
    </location>
</feature>
<keyword evidence="5 9" id="KW-1133">Transmembrane helix</keyword>
<evidence type="ECO:0000313" key="12">
    <source>
        <dbReference type="Proteomes" id="UP000245771"/>
    </source>
</evidence>
<evidence type="ECO:0000256" key="8">
    <source>
        <dbReference type="RuleBase" id="RU003346"/>
    </source>
</evidence>
<protein>
    <submittedName>
        <fullName evidence="11">Putative MFS monosaccharide transporter</fullName>
    </submittedName>
</protein>
<feature type="transmembrane region" description="Helical" evidence="9">
    <location>
        <begin position="490"/>
        <end position="510"/>
    </location>
</feature>
<evidence type="ECO:0000256" key="9">
    <source>
        <dbReference type="SAM" id="Phobius"/>
    </source>
</evidence>
<dbReference type="RefSeq" id="XP_025354155.1">
    <property type="nucleotide sequence ID" value="XM_025502656.1"/>
</dbReference>
<dbReference type="PANTHER" id="PTHR48022:SF14">
    <property type="entry name" value="MAJOR FACILITATOR SUPERFAMILY (MFS) PROFILE DOMAIN-CONTAINING PROTEIN-RELATED"/>
    <property type="match status" value="1"/>
</dbReference>
<feature type="transmembrane region" description="Helical" evidence="9">
    <location>
        <begin position="52"/>
        <end position="79"/>
    </location>
</feature>
<feature type="transmembrane region" description="Helical" evidence="9">
    <location>
        <begin position="364"/>
        <end position="381"/>
    </location>
</feature>
<dbReference type="InterPro" id="IPR003663">
    <property type="entry name" value="Sugar/inositol_transpt"/>
</dbReference>
<dbReference type="PROSITE" id="PS50850">
    <property type="entry name" value="MFS"/>
    <property type="match status" value="1"/>
</dbReference>
<organism evidence="11 12">
    <name type="scientific">Meira miltonrushii</name>
    <dbReference type="NCBI Taxonomy" id="1280837"/>
    <lineage>
        <taxon>Eukaryota</taxon>
        <taxon>Fungi</taxon>
        <taxon>Dikarya</taxon>
        <taxon>Basidiomycota</taxon>
        <taxon>Ustilaginomycotina</taxon>
        <taxon>Exobasidiomycetes</taxon>
        <taxon>Exobasidiales</taxon>
        <taxon>Brachybasidiaceae</taxon>
        <taxon>Meira</taxon>
    </lineage>
</organism>
<name>A0A316VC71_9BASI</name>
<feature type="transmembrane region" description="Helical" evidence="9">
    <location>
        <begin position="185"/>
        <end position="204"/>
    </location>
</feature>
<dbReference type="GO" id="GO:0016020">
    <property type="term" value="C:membrane"/>
    <property type="evidence" value="ECO:0007669"/>
    <property type="project" value="UniProtKB-SubCell"/>
</dbReference>
<evidence type="ECO:0000256" key="6">
    <source>
        <dbReference type="ARBA" id="ARBA00023136"/>
    </source>
</evidence>
<keyword evidence="12" id="KW-1185">Reference proteome</keyword>
<evidence type="ECO:0000256" key="7">
    <source>
        <dbReference type="ARBA" id="ARBA00049119"/>
    </source>
</evidence>
<evidence type="ECO:0000256" key="1">
    <source>
        <dbReference type="ARBA" id="ARBA00004141"/>
    </source>
</evidence>
<dbReference type="InterPro" id="IPR005828">
    <property type="entry name" value="MFS_sugar_transport-like"/>
</dbReference>
<dbReference type="AlphaFoldDB" id="A0A316VC71"/>
<dbReference type="NCBIfam" id="TIGR00879">
    <property type="entry name" value="SP"/>
    <property type="match status" value="1"/>
</dbReference>
<dbReference type="Proteomes" id="UP000245771">
    <property type="component" value="Unassembled WGS sequence"/>
</dbReference>
<dbReference type="Gene3D" id="1.20.1250.20">
    <property type="entry name" value="MFS general substrate transporter like domains"/>
    <property type="match status" value="1"/>
</dbReference>
<dbReference type="InterPro" id="IPR005829">
    <property type="entry name" value="Sugar_transporter_CS"/>
</dbReference>
<comment type="subcellular location">
    <subcellularLocation>
        <location evidence="1">Membrane</location>
        <topology evidence="1">Multi-pass membrane protein</topology>
    </subcellularLocation>
</comment>
<comment type="similarity">
    <text evidence="2 8">Belongs to the major facilitator superfamily. Sugar transporter (TC 2.A.1.1) family.</text>
</comment>
<dbReference type="GeneID" id="37024437"/>
<feature type="transmembrane region" description="Helical" evidence="9">
    <location>
        <begin position="216"/>
        <end position="239"/>
    </location>
</feature>
<reference evidence="11 12" key="1">
    <citation type="journal article" date="2018" name="Mol. Biol. Evol.">
        <title>Broad Genomic Sampling Reveals a Smut Pathogenic Ancestry of the Fungal Clade Ustilaginomycotina.</title>
        <authorList>
            <person name="Kijpornyongpan T."/>
            <person name="Mondo S.J."/>
            <person name="Barry K."/>
            <person name="Sandor L."/>
            <person name="Lee J."/>
            <person name="Lipzen A."/>
            <person name="Pangilinan J."/>
            <person name="LaButti K."/>
            <person name="Hainaut M."/>
            <person name="Henrissat B."/>
            <person name="Grigoriev I.V."/>
            <person name="Spatafora J.W."/>
            <person name="Aime M.C."/>
        </authorList>
    </citation>
    <scope>NUCLEOTIDE SEQUENCE [LARGE SCALE GENOMIC DNA]</scope>
    <source>
        <strain evidence="11 12">MCA 3882</strain>
    </source>
</reference>
<proteinExistence type="inferred from homology"/>
<dbReference type="PROSITE" id="PS00216">
    <property type="entry name" value="SUGAR_TRANSPORT_1"/>
    <property type="match status" value="1"/>
</dbReference>
<feature type="transmembrane region" description="Helical" evidence="9">
    <location>
        <begin position="424"/>
        <end position="441"/>
    </location>
</feature>
<dbReference type="SUPFAM" id="SSF103473">
    <property type="entry name" value="MFS general substrate transporter"/>
    <property type="match status" value="1"/>
</dbReference>
<feature type="transmembrane region" description="Helical" evidence="9">
    <location>
        <begin position="99"/>
        <end position="119"/>
    </location>
</feature>
<evidence type="ECO:0000256" key="2">
    <source>
        <dbReference type="ARBA" id="ARBA00010992"/>
    </source>
</evidence>
<dbReference type="InParanoid" id="A0A316VC71"/>
<accession>A0A316VC71</accession>
<comment type="catalytic activity">
    <reaction evidence="7">
        <text>myo-inositol(out) + H(+)(out) = myo-inositol(in) + H(+)(in)</text>
        <dbReference type="Rhea" id="RHEA:60364"/>
        <dbReference type="ChEBI" id="CHEBI:15378"/>
        <dbReference type="ChEBI" id="CHEBI:17268"/>
    </reaction>
</comment>
<dbReference type="PROSITE" id="PS00217">
    <property type="entry name" value="SUGAR_TRANSPORT_2"/>
    <property type="match status" value="1"/>
</dbReference>
<feature type="transmembrane region" description="Helical" evidence="9">
    <location>
        <begin position="126"/>
        <end position="146"/>
    </location>
</feature>
<feature type="transmembrane region" description="Helical" evidence="9">
    <location>
        <begin position="388"/>
        <end position="412"/>
    </location>
</feature>
<dbReference type="EMBL" id="KZ819604">
    <property type="protein sequence ID" value="PWN33853.1"/>
    <property type="molecule type" value="Genomic_DNA"/>
</dbReference>
<dbReference type="Pfam" id="PF00083">
    <property type="entry name" value="Sugar_tr"/>
    <property type="match status" value="1"/>
</dbReference>
<gene>
    <name evidence="11" type="ORF">FA14DRAFT_65809</name>
</gene>
<evidence type="ECO:0000256" key="5">
    <source>
        <dbReference type="ARBA" id="ARBA00022989"/>
    </source>
</evidence>
<feature type="transmembrane region" description="Helical" evidence="9">
    <location>
        <begin position="152"/>
        <end position="173"/>
    </location>
</feature>
<feature type="transmembrane region" description="Helical" evidence="9">
    <location>
        <begin position="324"/>
        <end position="344"/>
    </location>
</feature>
<keyword evidence="4 9" id="KW-0812">Transmembrane</keyword>
<evidence type="ECO:0000256" key="4">
    <source>
        <dbReference type="ARBA" id="ARBA00022692"/>
    </source>
</evidence>
<sequence>MSDENYKSEVEDVHSSRQDELYQLAIEDKAITASYGPPTVASIIQNRYVTGVALWAVFGALCFGVDQGLMSVTLVMPQFTAQFPEIAANNTSAGFHKGLLTAMIELGAFVGAIFAPFVADHYSRRWSLRVGCMFFLVGSIIQTASYTYGTIVAGRLVGGLGIGMLSLTCPLYISELSPPNLRGILLSLDEFAIVFGICVAYYITFGTRYITSQASFRLPFALQMIPGVLLLLGSILLPASPRWLAMKGRDQECLATLAKLRQRDSSDLVVQAEWLSIRAEAQLNREEQAERHPDLQSGSLLDKAKLDLWSWLDTWGPGVWKRTLTGVLLMMMQQLVGINALIYYSPTLFENLGLSFDDRLIQSGINNICQLAGVMLSFFFIDRIGRRPLMVAGSFATFACMLIVGVLTAKFGDAWPTHKAEAKAAVAFLNLYMVSFGLALGPVPWLMPSELYSSSRLRSRGVAWSVMSNWLFNFIIGLVVPPFIQATNWGTFIFFAGWCLICAFWSMFFLPETKGKTLEQLDAIFGDNSGKSDRDRRERISARLASEQLGRQSEDEK</sequence>
<evidence type="ECO:0000256" key="3">
    <source>
        <dbReference type="ARBA" id="ARBA00022448"/>
    </source>
</evidence>
<dbReference type="GO" id="GO:0005351">
    <property type="term" value="F:carbohydrate:proton symporter activity"/>
    <property type="evidence" value="ECO:0007669"/>
    <property type="project" value="TreeGrafter"/>
</dbReference>
<evidence type="ECO:0000313" key="11">
    <source>
        <dbReference type="EMBL" id="PWN33853.1"/>
    </source>
</evidence>
<dbReference type="InterPro" id="IPR036259">
    <property type="entry name" value="MFS_trans_sf"/>
</dbReference>
<dbReference type="PRINTS" id="PR00171">
    <property type="entry name" value="SUGRTRNSPORT"/>
</dbReference>
<dbReference type="STRING" id="1280837.A0A316VC71"/>
<feature type="transmembrane region" description="Helical" evidence="9">
    <location>
        <begin position="462"/>
        <end position="484"/>
    </location>
</feature>
<keyword evidence="6 9" id="KW-0472">Membrane</keyword>
<evidence type="ECO:0000259" key="10">
    <source>
        <dbReference type="PROSITE" id="PS50850"/>
    </source>
</evidence>
<dbReference type="InterPro" id="IPR050360">
    <property type="entry name" value="MFS_Sugar_Transporters"/>
</dbReference>